<name>A0A835C8J9_9FABA</name>
<dbReference type="Proteomes" id="UP000634136">
    <property type="component" value="Unassembled WGS sequence"/>
</dbReference>
<dbReference type="OrthoDB" id="1433588at2759"/>
<keyword evidence="2" id="KW-1185">Reference proteome</keyword>
<dbReference type="InterPro" id="IPR004252">
    <property type="entry name" value="Probable_transposase_24"/>
</dbReference>
<dbReference type="PANTHER" id="PTHR33144:SF45">
    <property type="entry name" value="TRANSPOSASE TNP1_EN_SPM-LIKE DOMAIN-CONTAINING PROTEIN"/>
    <property type="match status" value="1"/>
</dbReference>
<protein>
    <submittedName>
        <fullName evidence="1">Uncharacterized protein</fullName>
    </submittedName>
</protein>
<dbReference type="EMBL" id="JAAIUW010000005">
    <property type="protein sequence ID" value="KAF7832397.1"/>
    <property type="molecule type" value="Genomic_DNA"/>
</dbReference>
<proteinExistence type="predicted"/>
<dbReference type="PANTHER" id="PTHR33144">
    <property type="entry name" value="OS10G0409366 PROTEIN-RELATED"/>
    <property type="match status" value="1"/>
</dbReference>
<reference evidence="1" key="1">
    <citation type="submission" date="2020-09" db="EMBL/GenBank/DDBJ databases">
        <title>Genome-Enabled Discovery of Anthraquinone Biosynthesis in Senna tora.</title>
        <authorList>
            <person name="Kang S.-H."/>
            <person name="Pandey R.P."/>
            <person name="Lee C.-M."/>
            <person name="Sim J.-S."/>
            <person name="Jeong J.-T."/>
            <person name="Choi B.-S."/>
            <person name="Jung M."/>
            <person name="Ginzburg D."/>
            <person name="Zhao K."/>
            <person name="Won S.Y."/>
            <person name="Oh T.-J."/>
            <person name="Yu Y."/>
            <person name="Kim N.-H."/>
            <person name="Lee O.R."/>
            <person name="Lee T.-H."/>
            <person name="Bashyal P."/>
            <person name="Kim T.-S."/>
            <person name="Lee W.-H."/>
            <person name="Kawkins C."/>
            <person name="Kim C.-K."/>
            <person name="Kim J.S."/>
            <person name="Ahn B.O."/>
            <person name="Rhee S.Y."/>
            <person name="Sohng J.K."/>
        </authorList>
    </citation>
    <scope>NUCLEOTIDE SEQUENCE</scope>
    <source>
        <tissue evidence="1">Leaf</tissue>
    </source>
</reference>
<gene>
    <name evidence="1" type="ORF">G2W53_014730</name>
</gene>
<dbReference type="Pfam" id="PF03004">
    <property type="entry name" value="Transposase_24"/>
    <property type="match status" value="1"/>
</dbReference>
<comment type="caution">
    <text evidence="1">The sequence shown here is derived from an EMBL/GenBank/DDBJ whole genome shotgun (WGS) entry which is preliminary data.</text>
</comment>
<accession>A0A835C8J9</accession>
<evidence type="ECO:0000313" key="2">
    <source>
        <dbReference type="Proteomes" id="UP000634136"/>
    </source>
</evidence>
<organism evidence="1 2">
    <name type="scientific">Senna tora</name>
    <dbReference type="NCBI Taxonomy" id="362788"/>
    <lineage>
        <taxon>Eukaryota</taxon>
        <taxon>Viridiplantae</taxon>
        <taxon>Streptophyta</taxon>
        <taxon>Embryophyta</taxon>
        <taxon>Tracheophyta</taxon>
        <taxon>Spermatophyta</taxon>
        <taxon>Magnoliopsida</taxon>
        <taxon>eudicotyledons</taxon>
        <taxon>Gunneridae</taxon>
        <taxon>Pentapetalae</taxon>
        <taxon>rosids</taxon>
        <taxon>fabids</taxon>
        <taxon>Fabales</taxon>
        <taxon>Fabaceae</taxon>
        <taxon>Caesalpinioideae</taxon>
        <taxon>Cassia clade</taxon>
        <taxon>Senna</taxon>
    </lineage>
</organism>
<evidence type="ECO:0000313" key="1">
    <source>
        <dbReference type="EMBL" id="KAF7832397.1"/>
    </source>
</evidence>
<dbReference type="AlphaFoldDB" id="A0A835C8J9"/>
<sequence length="261" mass="28285">MKLVNNAIDTGQFDIIVVPFNAQAQPVGEVAGLLSGFLGLVVTYVATFPISYHSWDKVPNSYKESCFNSIKAMSEKNRENRSKLKMPHTCGSKSMARKKQEMELASGKPVSRGALFVATHKRKDGSYVNDNAKIVSVSRIPLNGEMDSLGQVLGKESLGRVRGLGFGPSPTQVFGHATTRLGRIPLNGSSDHAGDVALQEIARLKLQLEANKSQTKSFMTFVLRNLVLESVPPEFADLINPQVSDAKSAEPSSMGYQSSQA</sequence>